<gene>
    <name evidence="1" type="ORF">S06H3_61525</name>
</gene>
<protein>
    <submittedName>
        <fullName evidence="1">Uncharacterized protein</fullName>
    </submittedName>
</protein>
<sequence length="69" mass="7750">IFIINLPITQFSYILTRRIGVSRLSNVVIFKSAYIIKEGFLLILSNKIIIKDGLLIIIIVSVSFSGVVR</sequence>
<organism evidence="1">
    <name type="scientific">marine sediment metagenome</name>
    <dbReference type="NCBI Taxonomy" id="412755"/>
    <lineage>
        <taxon>unclassified sequences</taxon>
        <taxon>metagenomes</taxon>
        <taxon>ecological metagenomes</taxon>
    </lineage>
</organism>
<dbReference type="AlphaFoldDB" id="X1QQS9"/>
<reference evidence="1" key="1">
    <citation type="journal article" date="2014" name="Front. Microbiol.">
        <title>High frequency of phylogenetically diverse reductive dehalogenase-homologous genes in deep subseafloor sedimentary metagenomes.</title>
        <authorList>
            <person name="Kawai M."/>
            <person name="Futagami T."/>
            <person name="Toyoda A."/>
            <person name="Takaki Y."/>
            <person name="Nishi S."/>
            <person name="Hori S."/>
            <person name="Arai W."/>
            <person name="Tsubouchi T."/>
            <person name="Morono Y."/>
            <person name="Uchiyama I."/>
            <person name="Ito T."/>
            <person name="Fujiyama A."/>
            <person name="Inagaki F."/>
            <person name="Takami H."/>
        </authorList>
    </citation>
    <scope>NUCLEOTIDE SEQUENCE</scope>
    <source>
        <strain evidence="1">Expedition CK06-06</strain>
    </source>
</reference>
<name>X1QQS9_9ZZZZ</name>
<proteinExistence type="predicted"/>
<feature type="non-terminal residue" evidence="1">
    <location>
        <position position="1"/>
    </location>
</feature>
<evidence type="ECO:0000313" key="1">
    <source>
        <dbReference type="EMBL" id="GAI53320.1"/>
    </source>
</evidence>
<comment type="caution">
    <text evidence="1">The sequence shown here is derived from an EMBL/GenBank/DDBJ whole genome shotgun (WGS) entry which is preliminary data.</text>
</comment>
<dbReference type="EMBL" id="BARV01040367">
    <property type="protein sequence ID" value="GAI53320.1"/>
    <property type="molecule type" value="Genomic_DNA"/>
</dbReference>
<accession>X1QQS9</accession>